<evidence type="ECO:0000313" key="1">
    <source>
        <dbReference type="EMBL" id="KAK7448037.1"/>
    </source>
</evidence>
<proteinExistence type="predicted"/>
<dbReference type="AlphaFoldDB" id="A0ABD0J1R8"/>
<organism evidence="1 3">
    <name type="scientific">Batillaria attramentaria</name>
    <dbReference type="NCBI Taxonomy" id="370345"/>
    <lineage>
        <taxon>Eukaryota</taxon>
        <taxon>Metazoa</taxon>
        <taxon>Spiralia</taxon>
        <taxon>Lophotrochozoa</taxon>
        <taxon>Mollusca</taxon>
        <taxon>Gastropoda</taxon>
        <taxon>Caenogastropoda</taxon>
        <taxon>Sorbeoconcha</taxon>
        <taxon>Cerithioidea</taxon>
        <taxon>Batillariidae</taxon>
        <taxon>Batillaria</taxon>
    </lineage>
</organism>
<evidence type="ECO:0000313" key="2">
    <source>
        <dbReference type="EMBL" id="KAK7462049.1"/>
    </source>
</evidence>
<accession>A0ABD0J1R8</accession>
<reference evidence="1" key="1">
    <citation type="submission" date="2020-09" db="EMBL/GenBank/DDBJ databases">
        <authorList>
            <person name="Won Y."/>
        </authorList>
    </citation>
    <scope>NUCLEOTIDE SEQUENCE</scope>
    <source>
        <strain evidence="1">Wonlab-2016</strain>
        <tissue evidence="1">Foot muscle</tissue>
    </source>
</reference>
<dbReference type="Proteomes" id="UP001519460">
    <property type="component" value="Unassembled WGS sequence"/>
</dbReference>
<protein>
    <submittedName>
        <fullName evidence="1">Uncharacterized protein</fullName>
    </submittedName>
</protein>
<keyword evidence="3" id="KW-1185">Reference proteome</keyword>
<sequence length="72" mass="8103">MMFREIRRQAHIKTFRSPNSCVSQSSSRLALSSRRSPKLDLDVDLYTDGFVVVKRNGADAADSLQILKANSF</sequence>
<comment type="caution">
    <text evidence="1">The sequence shown here is derived from an EMBL/GenBank/DDBJ whole genome shotgun (WGS) entry which is preliminary data.</text>
</comment>
<evidence type="ECO:0000313" key="3">
    <source>
        <dbReference type="Proteomes" id="UP001519460"/>
    </source>
</evidence>
<dbReference type="EMBL" id="JACVVK020000626">
    <property type="protein sequence ID" value="KAK7462049.1"/>
    <property type="molecule type" value="Genomic_DNA"/>
</dbReference>
<gene>
    <name evidence="2" type="ORF">BaRGS_00038538</name>
    <name evidence="1" type="ORF">BaRGS_00040146</name>
</gene>
<reference evidence="1" key="3">
    <citation type="submission" date="2023-01" db="EMBL/GenBank/DDBJ databases">
        <authorList>
            <person name="Patra A."/>
        </authorList>
    </citation>
    <scope>NUCLEOTIDE SEQUENCE</scope>
    <source>
        <strain evidence="1">Wonlab-2016</strain>
        <tissue evidence="1">Foot muscle</tissue>
    </source>
</reference>
<reference evidence="1 3" key="2">
    <citation type="journal article" date="2023" name="Sci. Data">
        <title>Genome assembly of the Korean intertidal mud-creeper Batillaria attramentaria.</title>
        <authorList>
            <person name="Patra A.K."/>
            <person name="Ho P.T."/>
            <person name="Jun S."/>
            <person name="Lee S.J."/>
            <person name="Kim Y."/>
            <person name="Won Y.J."/>
        </authorList>
    </citation>
    <scope>NUCLEOTIDE SEQUENCE [LARGE SCALE GENOMIC DNA]</scope>
    <source>
        <strain evidence="1">Wonlab-2016</strain>
    </source>
</reference>
<dbReference type="EMBL" id="JACVVK020000765">
    <property type="protein sequence ID" value="KAK7448037.1"/>
    <property type="molecule type" value="Genomic_DNA"/>
</dbReference>
<name>A0ABD0J1R8_9CAEN</name>